<geneLocation type="mitochondrion" evidence="17"/>
<dbReference type="GO" id="GO:0031966">
    <property type="term" value="C:mitochondrial membrane"/>
    <property type="evidence" value="ECO:0007669"/>
    <property type="project" value="UniProtKB-SubCell"/>
</dbReference>
<evidence type="ECO:0000256" key="9">
    <source>
        <dbReference type="ARBA" id="ARBA00022982"/>
    </source>
</evidence>
<proteinExistence type="inferred from homology"/>
<evidence type="ECO:0000256" key="2">
    <source>
        <dbReference type="ARBA" id="ARBA00005698"/>
    </source>
</evidence>
<comment type="similarity">
    <text evidence="2">Belongs to the complex I subunit 6 family.</text>
</comment>
<dbReference type="PANTHER" id="PTHR11435:SF1">
    <property type="entry name" value="NADH-UBIQUINONE OXIDOREDUCTASE CHAIN 6"/>
    <property type="match status" value="1"/>
</dbReference>
<dbReference type="EC" id="7.1.1.2" evidence="3"/>
<keyword evidence="12 17" id="KW-0496">Mitochondrion</keyword>
<accession>A0A6G7MZ89</accession>
<keyword evidence="5" id="KW-0813">Transport</keyword>
<feature type="transmembrane region" description="Helical" evidence="16">
    <location>
        <begin position="80"/>
        <end position="100"/>
    </location>
</feature>
<evidence type="ECO:0000256" key="13">
    <source>
        <dbReference type="ARBA" id="ARBA00023136"/>
    </source>
</evidence>
<keyword evidence="7 16" id="KW-0812">Transmembrane</keyword>
<feature type="transmembrane region" description="Helical" evidence="16">
    <location>
        <begin position="128"/>
        <end position="150"/>
    </location>
</feature>
<evidence type="ECO:0000256" key="7">
    <source>
        <dbReference type="ARBA" id="ARBA00022692"/>
    </source>
</evidence>
<evidence type="ECO:0000256" key="10">
    <source>
        <dbReference type="ARBA" id="ARBA00022989"/>
    </source>
</evidence>
<dbReference type="EMBL" id="MF497720">
    <property type="protein sequence ID" value="QIJ46464.1"/>
    <property type="molecule type" value="Genomic_DNA"/>
</dbReference>
<keyword evidence="6" id="KW-0679">Respiratory chain</keyword>
<keyword evidence="10 16" id="KW-1133">Transmembrane helix</keyword>
<evidence type="ECO:0000256" key="16">
    <source>
        <dbReference type="SAM" id="Phobius"/>
    </source>
</evidence>
<evidence type="ECO:0000256" key="4">
    <source>
        <dbReference type="ARBA" id="ARBA00021095"/>
    </source>
</evidence>
<dbReference type="InterPro" id="IPR050269">
    <property type="entry name" value="ComplexI_Subunit6"/>
</dbReference>
<evidence type="ECO:0000313" key="17">
    <source>
        <dbReference type="EMBL" id="QIJ46464.1"/>
    </source>
</evidence>
<sequence>MTMMIMTSMLLSFIFIWLKHPISAGILIILQTFMISMMTGLMLGSFWFSYIIMIMMLSGILVLFIYMASVASNEKFNMSIKLMTISIIVLMIALMVQLYADNELTMNNEEFTMNNIQLNSLFNKKFKFLTMMMVLYLFFAMITVSQIVNISEGPLRMNKK</sequence>
<evidence type="ECO:0000256" key="5">
    <source>
        <dbReference type="ARBA" id="ARBA00022448"/>
    </source>
</evidence>
<dbReference type="GO" id="GO:0008137">
    <property type="term" value="F:NADH dehydrogenase (ubiquinone) activity"/>
    <property type="evidence" value="ECO:0007669"/>
    <property type="project" value="UniProtKB-EC"/>
</dbReference>
<evidence type="ECO:0000256" key="12">
    <source>
        <dbReference type="ARBA" id="ARBA00023128"/>
    </source>
</evidence>
<keyword evidence="13 16" id="KW-0472">Membrane</keyword>
<protein>
    <recommendedName>
        <fullName evidence="4">NADH-ubiquinone oxidoreductase chain 6</fullName>
        <ecNumber evidence="3">7.1.1.2</ecNumber>
    </recommendedName>
    <alternativeName>
        <fullName evidence="14">NADH dehydrogenase subunit 6</fullName>
    </alternativeName>
</protein>
<feature type="transmembrane region" description="Helical" evidence="16">
    <location>
        <begin position="48"/>
        <end position="68"/>
    </location>
</feature>
<evidence type="ECO:0000256" key="14">
    <source>
        <dbReference type="ARBA" id="ARBA00031019"/>
    </source>
</evidence>
<evidence type="ECO:0000256" key="15">
    <source>
        <dbReference type="ARBA" id="ARBA00049551"/>
    </source>
</evidence>
<keyword evidence="8" id="KW-1278">Translocase</keyword>
<evidence type="ECO:0000256" key="11">
    <source>
        <dbReference type="ARBA" id="ARBA00023027"/>
    </source>
</evidence>
<comment type="catalytic activity">
    <reaction evidence="15">
        <text>a ubiquinone + NADH + 5 H(+)(in) = a ubiquinol + NAD(+) + 4 H(+)(out)</text>
        <dbReference type="Rhea" id="RHEA:29091"/>
        <dbReference type="Rhea" id="RHEA-COMP:9565"/>
        <dbReference type="Rhea" id="RHEA-COMP:9566"/>
        <dbReference type="ChEBI" id="CHEBI:15378"/>
        <dbReference type="ChEBI" id="CHEBI:16389"/>
        <dbReference type="ChEBI" id="CHEBI:17976"/>
        <dbReference type="ChEBI" id="CHEBI:57540"/>
        <dbReference type="ChEBI" id="CHEBI:57945"/>
        <dbReference type="EC" id="7.1.1.2"/>
    </reaction>
</comment>
<reference evidence="17" key="1">
    <citation type="journal article" date="2019" name="Syst. Entomol.">
        <title>Higher level phylogeny and evolutionary history of Pentatomomorpha (Hemiptera: Heteroptera) inferred from mitochondrial genome sequences.</title>
        <authorList>
            <person name="Liu Y."/>
            <person name="Li H."/>
            <person name="Song F."/>
            <person name="Zhao Y."/>
            <person name="Wilson J.J."/>
            <person name="Cai W."/>
        </authorList>
    </citation>
    <scope>NUCLEOTIDE SEQUENCE</scope>
</reference>
<evidence type="ECO:0000256" key="1">
    <source>
        <dbReference type="ARBA" id="ARBA00004225"/>
    </source>
</evidence>
<evidence type="ECO:0000256" key="6">
    <source>
        <dbReference type="ARBA" id="ARBA00022660"/>
    </source>
</evidence>
<dbReference type="AlphaFoldDB" id="A0A6G7MZ89"/>
<keyword evidence="11" id="KW-0520">NAD</keyword>
<comment type="subcellular location">
    <subcellularLocation>
        <location evidence="1">Mitochondrion membrane</location>
        <topology evidence="1">Multi-pass membrane protein</topology>
    </subcellularLocation>
</comment>
<evidence type="ECO:0000256" key="8">
    <source>
        <dbReference type="ARBA" id="ARBA00022967"/>
    </source>
</evidence>
<gene>
    <name evidence="17" type="primary">ND6</name>
</gene>
<keyword evidence="9" id="KW-0249">Electron transport</keyword>
<dbReference type="PANTHER" id="PTHR11435">
    <property type="entry name" value="NADH UBIQUINONE OXIDOREDUCTASE SUBUNIT ND6"/>
    <property type="match status" value="1"/>
</dbReference>
<name>A0A6G7MZ89_9HEMI</name>
<organism evidence="17">
    <name type="scientific">Enoplops potanini</name>
    <dbReference type="NCBI Taxonomy" id="2716288"/>
    <lineage>
        <taxon>Eukaryota</taxon>
        <taxon>Metazoa</taxon>
        <taxon>Ecdysozoa</taxon>
        <taxon>Arthropoda</taxon>
        <taxon>Hexapoda</taxon>
        <taxon>Insecta</taxon>
        <taxon>Pterygota</taxon>
        <taxon>Neoptera</taxon>
        <taxon>Paraneoptera</taxon>
        <taxon>Hemiptera</taxon>
        <taxon>Heteroptera</taxon>
        <taxon>Panheteroptera</taxon>
        <taxon>Pentatomomorpha</taxon>
        <taxon>Coreoidea</taxon>
        <taxon>Coreidae</taxon>
        <taxon>Coreinae</taxon>
        <taxon>Enoplops</taxon>
    </lineage>
</organism>
<evidence type="ECO:0000256" key="3">
    <source>
        <dbReference type="ARBA" id="ARBA00012944"/>
    </source>
</evidence>